<sequence length="215" mass="22749">MRAVALVAVLAACLASGALAAATVRGQITDVSNKVDLSTARVIVDGGAHIVPVDSRGQFVVPAQQPGSHILEFSVADLAVPPVRVDVSDSKQDRFRAVLNDGSARVIVNAMGDAAYEEAAASAGADFPIVLVSPIGEHKYFVPREGFNVMSMVKNPMVLMMLFSLGMVYVMPMIADQDEMRAQMKDMQKTLNTAQQAGGAPQQQQKPKAVAAGKR</sequence>
<evidence type="ECO:0000256" key="4">
    <source>
        <dbReference type="ARBA" id="ARBA00022729"/>
    </source>
</evidence>
<dbReference type="EMBL" id="HBGF01040740">
    <property type="protein sequence ID" value="CAD9140232.1"/>
    <property type="molecule type" value="Transcribed_RNA"/>
</dbReference>
<dbReference type="SUPFAM" id="SSF49452">
    <property type="entry name" value="Starch-binding domain-like"/>
    <property type="match status" value="1"/>
</dbReference>
<comment type="subcellular location">
    <subcellularLocation>
        <location evidence="1">Membrane</location>
        <topology evidence="1">Single-pass membrane protein</topology>
    </subcellularLocation>
</comment>
<feature type="compositionally biased region" description="Low complexity" evidence="7">
    <location>
        <begin position="194"/>
        <end position="215"/>
    </location>
</feature>
<dbReference type="InterPro" id="IPR013784">
    <property type="entry name" value="Carb-bd-like_fold"/>
</dbReference>
<evidence type="ECO:0000256" key="7">
    <source>
        <dbReference type="SAM" id="MobiDB-lite"/>
    </source>
</evidence>
<evidence type="ECO:0000256" key="1">
    <source>
        <dbReference type="ARBA" id="ARBA00004167"/>
    </source>
</evidence>
<organism evidence="11">
    <name type="scientific">Neobodo designis</name>
    <name type="common">Flagellated protozoan</name>
    <name type="synonym">Bodo designis</name>
    <dbReference type="NCBI Taxonomy" id="312471"/>
    <lineage>
        <taxon>Eukaryota</taxon>
        <taxon>Discoba</taxon>
        <taxon>Euglenozoa</taxon>
        <taxon>Kinetoplastea</taxon>
        <taxon>Metakinetoplastina</taxon>
        <taxon>Neobodonida</taxon>
        <taxon>Neobodo</taxon>
    </lineage>
</organism>
<evidence type="ECO:0000259" key="10">
    <source>
        <dbReference type="Pfam" id="PF09430"/>
    </source>
</evidence>
<evidence type="ECO:0000256" key="8">
    <source>
        <dbReference type="SAM" id="Phobius"/>
    </source>
</evidence>
<evidence type="ECO:0000256" key="9">
    <source>
        <dbReference type="SAM" id="SignalP"/>
    </source>
</evidence>
<dbReference type="Pfam" id="PF09430">
    <property type="entry name" value="EMC7_beta-sandw"/>
    <property type="match status" value="1"/>
</dbReference>
<feature type="region of interest" description="Disordered" evidence="7">
    <location>
        <begin position="188"/>
        <end position="215"/>
    </location>
</feature>
<dbReference type="GO" id="GO:0030246">
    <property type="term" value="F:carbohydrate binding"/>
    <property type="evidence" value="ECO:0007669"/>
    <property type="project" value="InterPro"/>
</dbReference>
<keyword evidence="4 9" id="KW-0732">Signal</keyword>
<protein>
    <recommendedName>
        <fullName evidence="10">ER membrane protein complex subunit 7 beta-sandwich domain-containing protein</fullName>
    </recommendedName>
</protein>
<evidence type="ECO:0000256" key="2">
    <source>
        <dbReference type="ARBA" id="ARBA00008880"/>
    </source>
</evidence>
<feature type="chain" id="PRO_5031276576" description="ER membrane protein complex subunit 7 beta-sandwich domain-containing protein" evidence="9">
    <location>
        <begin position="21"/>
        <end position="215"/>
    </location>
</feature>
<dbReference type="GO" id="GO:0072546">
    <property type="term" value="C:EMC complex"/>
    <property type="evidence" value="ECO:0007669"/>
    <property type="project" value="TreeGrafter"/>
</dbReference>
<keyword evidence="6 8" id="KW-0472">Membrane</keyword>
<evidence type="ECO:0000256" key="6">
    <source>
        <dbReference type="ARBA" id="ARBA00023136"/>
    </source>
</evidence>
<proteinExistence type="inferred from homology"/>
<dbReference type="PANTHER" id="PTHR13605:SF4">
    <property type="entry name" value="ER MEMBRANE PROTEIN COMPLEX SUBUNIT 7"/>
    <property type="match status" value="1"/>
</dbReference>
<gene>
    <name evidence="11" type="ORF">NDES1114_LOCUS27276</name>
</gene>
<keyword evidence="3 8" id="KW-0812">Transmembrane</keyword>
<feature type="transmembrane region" description="Helical" evidence="8">
    <location>
        <begin position="157"/>
        <end position="175"/>
    </location>
</feature>
<evidence type="ECO:0000256" key="3">
    <source>
        <dbReference type="ARBA" id="ARBA00022692"/>
    </source>
</evidence>
<feature type="signal peptide" evidence="9">
    <location>
        <begin position="1"/>
        <end position="20"/>
    </location>
</feature>
<reference evidence="11" key="1">
    <citation type="submission" date="2021-01" db="EMBL/GenBank/DDBJ databases">
        <authorList>
            <person name="Corre E."/>
            <person name="Pelletier E."/>
            <person name="Niang G."/>
            <person name="Scheremetjew M."/>
            <person name="Finn R."/>
            <person name="Kale V."/>
            <person name="Holt S."/>
            <person name="Cochrane G."/>
            <person name="Meng A."/>
            <person name="Brown T."/>
            <person name="Cohen L."/>
        </authorList>
    </citation>
    <scope>NUCLEOTIDE SEQUENCE</scope>
    <source>
        <strain evidence="11">CCAP 1951/1</strain>
    </source>
</reference>
<evidence type="ECO:0000256" key="5">
    <source>
        <dbReference type="ARBA" id="ARBA00022989"/>
    </source>
</evidence>
<dbReference type="InterPro" id="IPR039163">
    <property type="entry name" value="EMC7"/>
</dbReference>
<feature type="domain" description="ER membrane protein complex subunit 7 beta-sandwich" evidence="10">
    <location>
        <begin position="35"/>
        <end position="160"/>
    </location>
</feature>
<keyword evidence="5 8" id="KW-1133">Transmembrane helix</keyword>
<dbReference type="PANTHER" id="PTHR13605">
    <property type="entry name" value="ER MEMBRANE PROTEIN COMPLEX SUBUNIT 7"/>
    <property type="match status" value="1"/>
</dbReference>
<dbReference type="AlphaFoldDB" id="A0A7S1MTM4"/>
<dbReference type="InterPro" id="IPR019008">
    <property type="entry name" value="Beta_sandwich_EMC7"/>
</dbReference>
<evidence type="ECO:0000313" key="11">
    <source>
        <dbReference type="EMBL" id="CAD9140232.1"/>
    </source>
</evidence>
<name>A0A7S1MTM4_NEODS</name>
<comment type="similarity">
    <text evidence="2">Belongs to the EMC7 family.</text>
</comment>
<accession>A0A7S1MTM4</accession>